<sequence>MELFARGHKARNASKARIEGECAVPIAPILLFINVVKLFNSSKDVQDK</sequence>
<accession>E7CGF8</accession>
<organism evidence="1">
    <name type="scientific">Bacillus thuringiensis serovar chinensis CT-43</name>
    <dbReference type="NCBI Taxonomy" id="541229"/>
    <lineage>
        <taxon>Bacteria</taxon>
        <taxon>Bacillati</taxon>
        <taxon>Bacillota</taxon>
        <taxon>Bacilli</taxon>
        <taxon>Bacillales</taxon>
        <taxon>Bacillaceae</taxon>
        <taxon>Bacillus</taxon>
        <taxon>Bacillus cereus group</taxon>
    </lineage>
</organism>
<gene>
    <name evidence="1" type="ORF">pBMB0558_00155</name>
</gene>
<evidence type="ECO:0000313" key="1">
    <source>
        <dbReference type="EMBL" id="ADU03097.1"/>
    </source>
</evidence>
<keyword evidence="1" id="KW-0614">Plasmid</keyword>
<dbReference type="AlphaFoldDB" id="E7CGF8"/>
<geneLocation type="plasmid" evidence="1">
    <name>pBMB0558</name>
</geneLocation>
<proteinExistence type="predicted"/>
<protein>
    <submittedName>
        <fullName evidence="1">Uncharacterized protein</fullName>
    </submittedName>
</protein>
<reference evidence="1" key="1">
    <citation type="journal article" date="2010" name="J. Biol. Chem.">
        <title>Genome-wide Screening Reveals the Genetic Determinants of an Antibiotic Insecticide in Bacillus thuringiensis.</title>
        <authorList>
            <person name="Liu X.Y."/>
            <person name="Ruan L.F."/>
            <person name="Hu Z.F."/>
            <person name="Peng D.H."/>
            <person name="Cao S.Y."/>
            <person name="Yu Z.N."/>
            <person name="Liu Y."/>
            <person name="Zheng J.S."/>
            <person name="Sun M."/>
        </authorList>
    </citation>
    <scope>NUCLEOTIDE SEQUENCE</scope>
    <source>
        <strain evidence="1">CT-43</strain>
        <plasmid evidence="1">pBMB0558</plasmid>
    </source>
</reference>
<dbReference type="EMBL" id="HM037272">
    <property type="protein sequence ID" value="ADU03097.1"/>
    <property type="molecule type" value="Genomic_DNA"/>
</dbReference>
<name>E7CGF8_BACTU</name>